<feature type="disulfide bond" description="Redox-active" evidence="4">
    <location>
        <begin position="95"/>
        <end position="99"/>
    </location>
</feature>
<evidence type="ECO:0000313" key="6">
    <source>
        <dbReference type="EMBL" id="CCM65678.1"/>
    </source>
</evidence>
<evidence type="ECO:0000256" key="3">
    <source>
        <dbReference type="PIRSR" id="PIRSR603782-1"/>
    </source>
</evidence>
<keyword evidence="7" id="KW-1185">Reference proteome</keyword>
<feature type="binding site" evidence="3">
    <location>
        <position position="99"/>
    </location>
    <ligand>
        <name>Cu cation</name>
        <dbReference type="ChEBI" id="CHEBI:23378"/>
    </ligand>
</feature>
<evidence type="ECO:0000256" key="4">
    <source>
        <dbReference type="PIRSR" id="PIRSR603782-2"/>
    </source>
</evidence>
<dbReference type="Pfam" id="PF02630">
    <property type="entry name" value="SCO1-SenC"/>
    <property type="match status" value="1"/>
</dbReference>
<dbReference type="Gene3D" id="3.40.30.10">
    <property type="entry name" value="Glutaredoxin"/>
    <property type="match status" value="1"/>
</dbReference>
<dbReference type="HOGENOM" id="CLU_784722_0_0_11"/>
<dbReference type="eggNOG" id="COG2847">
    <property type="taxonomic scope" value="Bacteria"/>
</dbReference>
<dbReference type="SUPFAM" id="SSF52833">
    <property type="entry name" value="Thioredoxin-like"/>
    <property type="match status" value="1"/>
</dbReference>
<evidence type="ECO:0000256" key="1">
    <source>
        <dbReference type="ARBA" id="ARBA00010996"/>
    </source>
</evidence>
<comment type="caution">
    <text evidence="6">The sequence shown here is derived from an EMBL/GenBank/DDBJ whole genome shotgun (WGS) entry which is preliminary data.</text>
</comment>
<protein>
    <recommendedName>
        <fullName evidence="5">Thioredoxin domain-containing protein</fullName>
    </recommendedName>
</protein>
<dbReference type="CDD" id="cd02968">
    <property type="entry name" value="SCO"/>
    <property type="match status" value="1"/>
</dbReference>
<dbReference type="GO" id="GO:0046872">
    <property type="term" value="F:metal ion binding"/>
    <property type="evidence" value="ECO:0007669"/>
    <property type="project" value="UniProtKB-KW"/>
</dbReference>
<keyword evidence="3" id="KW-0479">Metal-binding</keyword>
<dbReference type="SUPFAM" id="SSF110087">
    <property type="entry name" value="DR1885-like metal-binding protein"/>
    <property type="match status" value="1"/>
</dbReference>
<dbReference type="InterPro" id="IPR013766">
    <property type="entry name" value="Thioredoxin_domain"/>
</dbReference>
<dbReference type="InterPro" id="IPR036249">
    <property type="entry name" value="Thioredoxin-like_sf"/>
</dbReference>
<dbReference type="PANTHER" id="PTHR12151:SF25">
    <property type="entry name" value="LINALOOL DEHYDRATASE_ISOMERASE DOMAIN-CONTAINING PROTEIN"/>
    <property type="match status" value="1"/>
</dbReference>
<dbReference type="OrthoDB" id="9790194at2"/>
<evidence type="ECO:0000259" key="5">
    <source>
        <dbReference type="PROSITE" id="PS51352"/>
    </source>
</evidence>
<keyword evidence="4" id="KW-1015">Disulfide bond</keyword>
<reference evidence="6 7" key="1">
    <citation type="journal article" date="2013" name="ISME J.">
        <title>Metabolic model for the filamentous 'Candidatus Microthrix parvicella' based on genomic and metagenomic analyses.</title>
        <authorList>
            <person name="Jon McIlroy S."/>
            <person name="Kristiansen R."/>
            <person name="Albertsen M."/>
            <person name="Michael Karst S."/>
            <person name="Rossetti S."/>
            <person name="Lund Nielsen J."/>
            <person name="Tandoi V."/>
            <person name="James Seviour R."/>
            <person name="Nielsen P.H."/>
        </authorList>
    </citation>
    <scope>NUCLEOTIDE SEQUENCE [LARGE SCALE GENOMIC DNA]</scope>
    <source>
        <strain evidence="6 7">RN1</strain>
    </source>
</reference>
<comment type="similarity">
    <text evidence="1">Belongs to the SCO1/2 family.</text>
</comment>
<evidence type="ECO:0000313" key="7">
    <source>
        <dbReference type="Proteomes" id="UP000018291"/>
    </source>
</evidence>
<dbReference type="STRING" id="1229780.BN381_80208"/>
<dbReference type="Gene3D" id="2.60.40.1890">
    <property type="entry name" value="PCu(A)C copper chaperone"/>
    <property type="match status" value="1"/>
</dbReference>
<dbReference type="InterPro" id="IPR007410">
    <property type="entry name" value="LpqE-like"/>
</dbReference>
<proteinExistence type="inferred from homology"/>
<gene>
    <name evidence="6" type="ORF">BN381_80208</name>
</gene>
<dbReference type="eggNOG" id="COG1999">
    <property type="taxonomic scope" value="Bacteria"/>
</dbReference>
<evidence type="ECO:0000256" key="2">
    <source>
        <dbReference type="ARBA" id="ARBA00023008"/>
    </source>
</evidence>
<dbReference type="EMBL" id="CANL01000078">
    <property type="protein sequence ID" value="CCM65678.1"/>
    <property type="molecule type" value="Genomic_DNA"/>
</dbReference>
<feature type="domain" description="Thioredoxin" evidence="5">
    <location>
        <begin position="56"/>
        <end position="193"/>
    </location>
</feature>
<feature type="binding site" evidence="3">
    <location>
        <position position="187"/>
    </location>
    <ligand>
        <name>Cu cation</name>
        <dbReference type="ChEBI" id="CHEBI:23378"/>
    </ligand>
</feature>
<dbReference type="RefSeq" id="WP_012230609.1">
    <property type="nucleotide sequence ID" value="NZ_HG422565.1"/>
</dbReference>
<name>R4Z4L8_9ACTN</name>
<sequence length="392" mass="40569">MSSSLTAHLLKRRRVGLKRAILAISAMTLLLVAGCGSEDSEQAAGDTPSKFAGVVLGKPTERPHFTLTGPDGKPFDFFDETKGELTFLFFGYTNCPDVCPVHMAQLSEILARPGMPTAKVVFVTADPTRDTPEALKKFLGNFNPDFIGLTGTDKEIRAAELAAGVPPAQIDTKDGKPDPEGGYTVSHAGQVLAFAPDDLGYTVYPFGTRTAQYAADIPVLSKIKAESGDQAVGQTTTTTEPSVQWGGAKLGNLTIADARAVALPKPVKDPRHEGHGGIPGSPGQSTGDAGALYFTVTNSGGADKLTAVTTQSAARVTFRDASTEGAAASAPLTALEVPADGGVPLEPGGVYAKLIDIKPIKAGDMMAVTFTFESGGDLDVLVPVVPVAGASK</sequence>
<dbReference type="PROSITE" id="PS51352">
    <property type="entry name" value="THIOREDOXIN_2"/>
    <property type="match status" value="1"/>
</dbReference>
<accession>R4Z4L8</accession>
<dbReference type="InterPro" id="IPR036182">
    <property type="entry name" value="PCuAC_sf"/>
</dbReference>
<dbReference type="AlphaFoldDB" id="R4Z4L8"/>
<dbReference type="InterPro" id="IPR003782">
    <property type="entry name" value="SCO1/SenC"/>
</dbReference>
<organism evidence="6 7">
    <name type="scientific">Candidatus Neomicrothrix parvicella RN1</name>
    <dbReference type="NCBI Taxonomy" id="1229780"/>
    <lineage>
        <taxon>Bacteria</taxon>
        <taxon>Bacillati</taxon>
        <taxon>Actinomycetota</taxon>
        <taxon>Acidimicrobiia</taxon>
        <taxon>Acidimicrobiales</taxon>
        <taxon>Microthrixaceae</taxon>
        <taxon>Candidatus Neomicrothrix</taxon>
    </lineage>
</organism>
<dbReference type="Proteomes" id="UP000018291">
    <property type="component" value="Unassembled WGS sequence"/>
</dbReference>
<dbReference type="PANTHER" id="PTHR12151">
    <property type="entry name" value="ELECTRON TRANSPORT PROTIN SCO1/SENC FAMILY MEMBER"/>
    <property type="match status" value="1"/>
</dbReference>
<dbReference type="Pfam" id="PF04314">
    <property type="entry name" value="PCuAC"/>
    <property type="match status" value="1"/>
</dbReference>
<feature type="binding site" evidence="3">
    <location>
        <position position="95"/>
    </location>
    <ligand>
        <name>Cu cation</name>
        <dbReference type="ChEBI" id="CHEBI:23378"/>
    </ligand>
</feature>
<keyword evidence="2 3" id="KW-0186">Copper</keyword>